<reference evidence="2" key="1">
    <citation type="submission" date="2018-05" db="EMBL/GenBank/DDBJ databases">
        <title>Draft genome of Mucuna pruriens seed.</title>
        <authorList>
            <person name="Nnadi N.E."/>
            <person name="Vos R."/>
            <person name="Hasami M.H."/>
            <person name="Devisetty U.K."/>
            <person name="Aguiy J.C."/>
        </authorList>
    </citation>
    <scope>NUCLEOTIDE SEQUENCE [LARGE SCALE GENOMIC DNA]</scope>
    <source>
        <strain evidence="2">JCA_2017</strain>
    </source>
</reference>
<evidence type="ECO:0000256" key="1">
    <source>
        <dbReference type="SAM" id="MobiDB-lite"/>
    </source>
</evidence>
<feature type="compositionally biased region" description="Basic and acidic residues" evidence="1">
    <location>
        <begin position="52"/>
        <end position="67"/>
    </location>
</feature>
<protein>
    <submittedName>
        <fullName evidence="2">Uncharacterized protein</fullName>
    </submittedName>
</protein>
<sequence>MDPLLKDIRHRVIPLRGVEFYKPSRHGLPELSDENSTAHRGDLVEIFPNASRSRDRHEQPGARRERPALPMKQRRIRCSGYCRQWHYCKLRQKEVEERHKLAKERYEETLKIVEEWEEELRCQLAVAKATGEKPTISTPSPAEGSLAFWVQPFSEEIDQTPIP</sequence>
<dbReference type="AlphaFoldDB" id="A0A371GKB1"/>
<gene>
    <name evidence="2" type="ORF">CR513_27093</name>
</gene>
<feature type="region of interest" description="Disordered" evidence="1">
    <location>
        <begin position="48"/>
        <end position="70"/>
    </location>
</feature>
<evidence type="ECO:0000313" key="3">
    <source>
        <dbReference type="Proteomes" id="UP000257109"/>
    </source>
</evidence>
<organism evidence="2 3">
    <name type="scientific">Mucuna pruriens</name>
    <name type="common">Velvet bean</name>
    <name type="synonym">Dolichos pruriens</name>
    <dbReference type="NCBI Taxonomy" id="157652"/>
    <lineage>
        <taxon>Eukaryota</taxon>
        <taxon>Viridiplantae</taxon>
        <taxon>Streptophyta</taxon>
        <taxon>Embryophyta</taxon>
        <taxon>Tracheophyta</taxon>
        <taxon>Spermatophyta</taxon>
        <taxon>Magnoliopsida</taxon>
        <taxon>eudicotyledons</taxon>
        <taxon>Gunneridae</taxon>
        <taxon>Pentapetalae</taxon>
        <taxon>rosids</taxon>
        <taxon>fabids</taxon>
        <taxon>Fabales</taxon>
        <taxon>Fabaceae</taxon>
        <taxon>Papilionoideae</taxon>
        <taxon>50 kb inversion clade</taxon>
        <taxon>NPAAA clade</taxon>
        <taxon>indigoferoid/millettioid clade</taxon>
        <taxon>Phaseoleae</taxon>
        <taxon>Mucuna</taxon>
    </lineage>
</organism>
<comment type="caution">
    <text evidence="2">The sequence shown here is derived from an EMBL/GenBank/DDBJ whole genome shotgun (WGS) entry which is preliminary data.</text>
</comment>
<name>A0A371GKB1_MUCPR</name>
<evidence type="ECO:0000313" key="2">
    <source>
        <dbReference type="EMBL" id="RDX90988.1"/>
    </source>
</evidence>
<keyword evidence="3" id="KW-1185">Reference proteome</keyword>
<accession>A0A371GKB1</accession>
<dbReference type="Proteomes" id="UP000257109">
    <property type="component" value="Unassembled WGS sequence"/>
</dbReference>
<dbReference type="EMBL" id="QJKJ01005235">
    <property type="protein sequence ID" value="RDX90988.1"/>
    <property type="molecule type" value="Genomic_DNA"/>
</dbReference>
<proteinExistence type="predicted"/>
<feature type="non-terminal residue" evidence="2">
    <location>
        <position position="1"/>
    </location>
</feature>